<dbReference type="InterPro" id="IPR027879">
    <property type="entry name" value="DUF4649"/>
</dbReference>
<protein>
    <submittedName>
        <fullName evidence="1">DUF4649 domain-containing protein</fullName>
    </submittedName>
    <submittedName>
        <fullName evidence="2">DUF4649 family protein</fullName>
    </submittedName>
</protein>
<evidence type="ECO:0000313" key="1">
    <source>
        <dbReference type="EMBL" id="MBK4778610.1"/>
    </source>
</evidence>
<dbReference type="RefSeq" id="WP_200771800.1">
    <property type="nucleotide sequence ID" value="NZ_CP072329.1"/>
</dbReference>
<reference evidence="2 3" key="2">
    <citation type="submission" date="2021-03" db="EMBL/GenBank/DDBJ databases">
        <title>Human Oral Microbial Genomes.</title>
        <authorList>
            <person name="Johnston C.D."/>
            <person name="Chen T."/>
            <person name="Dewhirst F.E."/>
        </authorList>
    </citation>
    <scope>NUCLEOTIDE SEQUENCE [LARGE SCALE GENOMIC DNA]</scope>
    <source>
        <strain evidence="2 3">CCUG 66490</strain>
    </source>
</reference>
<dbReference type="Proteomes" id="UP000676511">
    <property type="component" value="Chromosome"/>
</dbReference>
<dbReference type="Gene3D" id="3.30.1490.390">
    <property type="match status" value="1"/>
</dbReference>
<keyword evidence="3" id="KW-1185">Reference proteome</keyword>
<name>A0A9X1BC11_9STRE</name>
<dbReference type="EMBL" id="CP072329">
    <property type="protein sequence ID" value="QUB38023.1"/>
    <property type="molecule type" value="Genomic_DNA"/>
</dbReference>
<dbReference type="AlphaFoldDB" id="A0A9X1BC11"/>
<evidence type="ECO:0000313" key="3">
    <source>
        <dbReference type="Proteomes" id="UP000676511"/>
    </source>
</evidence>
<gene>
    <name evidence="1" type="ORF">BTU61_00050</name>
    <name evidence="2" type="ORF">J4854_05570</name>
</gene>
<proteinExistence type="predicted"/>
<dbReference type="Pfam" id="PF15507">
    <property type="entry name" value="DUF4649"/>
    <property type="match status" value="1"/>
</dbReference>
<sequence>MVTLTYIDAYHVERTTTYTDLEACILAFSGCVTLPDTYTVTSIHYKGKRLPYTGKIDGLYNFLKKVEQDERA</sequence>
<evidence type="ECO:0000313" key="4">
    <source>
        <dbReference type="Proteomes" id="UP001138780"/>
    </source>
</evidence>
<accession>A0A9X1BC11</accession>
<reference evidence="1" key="1">
    <citation type="submission" date="2016-12" db="EMBL/GenBank/DDBJ databases">
        <title>Draft genome of Streptococcus lactarius CCUG 66490T type strain.</title>
        <authorList>
            <person name="Salva-Serra F."/>
            <person name="Engstrom-Jakobsson H."/>
            <person name="Thorell K."/>
            <person name="Gomila M."/>
            <person name="Gonzales-Siles L."/>
            <person name="Busquets A."/>
            <person name="Jaen-Luchoro D."/>
            <person name="Karlsson R."/>
            <person name="Kristiansson E."/>
            <person name="Moore E."/>
        </authorList>
    </citation>
    <scope>NUCLEOTIDE SEQUENCE</scope>
    <source>
        <strain evidence="1">CCUG 66490</strain>
    </source>
</reference>
<evidence type="ECO:0000313" key="2">
    <source>
        <dbReference type="EMBL" id="QUB38023.1"/>
    </source>
</evidence>
<organism evidence="1 4">
    <name type="scientific">Streptococcus lactarius</name>
    <dbReference type="NCBI Taxonomy" id="684066"/>
    <lineage>
        <taxon>Bacteria</taxon>
        <taxon>Bacillati</taxon>
        <taxon>Bacillota</taxon>
        <taxon>Bacilli</taxon>
        <taxon>Lactobacillales</taxon>
        <taxon>Streptococcaceae</taxon>
        <taxon>Streptococcus</taxon>
    </lineage>
</organism>
<dbReference type="EMBL" id="MRXX01000001">
    <property type="protein sequence ID" value="MBK4778610.1"/>
    <property type="molecule type" value="Genomic_DNA"/>
</dbReference>
<dbReference type="Proteomes" id="UP001138780">
    <property type="component" value="Unassembled WGS sequence"/>
</dbReference>